<dbReference type="GO" id="GO:0005634">
    <property type="term" value="C:nucleus"/>
    <property type="evidence" value="ECO:0007669"/>
    <property type="project" value="TreeGrafter"/>
</dbReference>
<feature type="region of interest" description="Disordered" evidence="3">
    <location>
        <begin position="1"/>
        <end position="22"/>
    </location>
</feature>
<evidence type="ECO:0000256" key="2">
    <source>
        <dbReference type="ARBA" id="ARBA00043974"/>
    </source>
</evidence>
<dbReference type="Proteomes" id="UP000308199">
    <property type="component" value="Unassembled WGS sequence"/>
</dbReference>
<gene>
    <name evidence="4" type="ORF">EW145_g696</name>
</gene>
<dbReference type="PANTHER" id="PTHR12828:SF3">
    <property type="entry name" value="PROTEASOME MATURATION PROTEIN"/>
    <property type="match status" value="1"/>
</dbReference>
<dbReference type="EMBL" id="SGPK01000015">
    <property type="protein sequence ID" value="THH11382.1"/>
    <property type="molecule type" value="Genomic_DNA"/>
</dbReference>
<evidence type="ECO:0000256" key="1">
    <source>
        <dbReference type="ARBA" id="ARBA00023186"/>
    </source>
</evidence>
<dbReference type="GO" id="GO:0005737">
    <property type="term" value="C:cytoplasm"/>
    <property type="evidence" value="ECO:0007669"/>
    <property type="project" value="TreeGrafter"/>
</dbReference>
<evidence type="ECO:0000256" key="3">
    <source>
        <dbReference type="SAM" id="MobiDB-lite"/>
    </source>
</evidence>
<sequence length="138" mass="15923">MSSFRLVPSSSDKTASVQDTSNSLGLHDTMRYGLRSLATEARAQSELKHRLDNWEETQDNLQLTFQRHIYGVHAPIRLMMERKIASTNMHIPAFPRSNVHLDILMGRDETLDFADIFGEVETSPPMDIHEQMERKLRK</sequence>
<name>A0A4S4LHD8_9AGAM</name>
<dbReference type="InterPro" id="IPR008012">
    <property type="entry name" value="Ump1"/>
</dbReference>
<evidence type="ECO:0008006" key="6">
    <source>
        <dbReference type="Google" id="ProtNLM"/>
    </source>
</evidence>
<keyword evidence="1" id="KW-0143">Chaperone</keyword>
<protein>
    <recommendedName>
        <fullName evidence="6">Proteasome maturation factor UMP1</fullName>
    </recommendedName>
</protein>
<keyword evidence="5" id="KW-1185">Reference proteome</keyword>
<reference evidence="4 5" key="1">
    <citation type="submission" date="2019-02" db="EMBL/GenBank/DDBJ databases">
        <title>Genome sequencing of the rare red list fungi Phellinidium pouzarii.</title>
        <authorList>
            <person name="Buettner E."/>
            <person name="Kellner H."/>
        </authorList>
    </citation>
    <scope>NUCLEOTIDE SEQUENCE [LARGE SCALE GENOMIC DNA]</scope>
    <source>
        <strain evidence="4 5">DSM 108285</strain>
    </source>
</reference>
<proteinExistence type="inferred from homology"/>
<evidence type="ECO:0000313" key="5">
    <source>
        <dbReference type="Proteomes" id="UP000308199"/>
    </source>
</evidence>
<dbReference type="Pfam" id="PF05348">
    <property type="entry name" value="UMP1"/>
    <property type="match status" value="1"/>
</dbReference>
<evidence type="ECO:0000313" key="4">
    <source>
        <dbReference type="EMBL" id="THH11382.1"/>
    </source>
</evidence>
<accession>A0A4S4LHD8</accession>
<dbReference type="AlphaFoldDB" id="A0A4S4LHD8"/>
<comment type="similarity">
    <text evidence="2">Belongs to the POMP/UMP1 family.</text>
</comment>
<dbReference type="OrthoDB" id="15001at2759"/>
<comment type="caution">
    <text evidence="4">The sequence shown here is derived from an EMBL/GenBank/DDBJ whole genome shotgun (WGS) entry which is preliminary data.</text>
</comment>
<dbReference type="PANTHER" id="PTHR12828">
    <property type="entry name" value="PROTEASOME MATURATION PROTEIN UMP1"/>
    <property type="match status" value="1"/>
</dbReference>
<dbReference type="GO" id="GO:0043248">
    <property type="term" value="P:proteasome assembly"/>
    <property type="evidence" value="ECO:0007669"/>
    <property type="project" value="InterPro"/>
</dbReference>
<organism evidence="4 5">
    <name type="scientific">Phellinidium pouzarii</name>
    <dbReference type="NCBI Taxonomy" id="167371"/>
    <lineage>
        <taxon>Eukaryota</taxon>
        <taxon>Fungi</taxon>
        <taxon>Dikarya</taxon>
        <taxon>Basidiomycota</taxon>
        <taxon>Agaricomycotina</taxon>
        <taxon>Agaricomycetes</taxon>
        <taxon>Hymenochaetales</taxon>
        <taxon>Hymenochaetaceae</taxon>
        <taxon>Phellinidium</taxon>
    </lineage>
</organism>